<dbReference type="PROSITE" id="PS00614">
    <property type="entry name" value="IGPS"/>
    <property type="match status" value="1"/>
</dbReference>
<sequence>MCGKTIERDILKEIVERRTEDMKNKGISFGFKLPEKRNRPVHSFLQSKGVILEVKRASPSKGDIAPQLNAGTTARSYAKAGAAAISCLTEENYFKGSLGDLMEVCKSVDEYEAETGLTGPAVLRKDFLINAEEVETAYFAGADAVLLIARILDDKTILSMAKKAASFNMTSLVEVRTDADIKKLSALVKSLTAEERKLIVCGVNSRDLRDFTIDLLKPCELLFEIRKIMGEDASVVFESGIRTPQSAAFVGSLGFAGMLLGEAAAKQPEIREKLVENFVKSSETLNSKFWLNYSQRLKNKNHSFIKICGLTNPEDVIYADSLGADFVGFIFAAGFERNVCGDKHNRFEKIQPVLKNISAIKVAVITDPVSPEAEEAAELVEQGVLDCIQLHAIPYSKVPERLLTLPHYFAVTDKTLSAEKDIEELFSMGEPRFLMDSKAHNYGVVKKHLWAAGGITPENVKDIQEMFSPELVDVSGGVEILTGKKDSELMKKIITSLLNQEF</sequence>
<dbReference type="GO" id="GO:0004425">
    <property type="term" value="F:indole-3-glycerol-phosphate synthase activity"/>
    <property type="evidence" value="ECO:0007669"/>
    <property type="project" value="UniProtKB-EC"/>
</dbReference>
<evidence type="ECO:0000313" key="18">
    <source>
        <dbReference type="EMBL" id="SEQ64554.1"/>
    </source>
</evidence>
<reference evidence="18 19" key="1">
    <citation type="submission" date="2016-10" db="EMBL/GenBank/DDBJ databases">
        <authorList>
            <person name="de Groot N.N."/>
        </authorList>
    </citation>
    <scope>NUCLEOTIDE SEQUENCE [LARGE SCALE GENOMIC DNA]</scope>
    <source>
        <strain evidence="18 19">B25</strain>
    </source>
</reference>
<organism evidence="18 19">
    <name type="scientific">Treponema bryantii</name>
    <dbReference type="NCBI Taxonomy" id="163"/>
    <lineage>
        <taxon>Bacteria</taxon>
        <taxon>Pseudomonadati</taxon>
        <taxon>Spirochaetota</taxon>
        <taxon>Spirochaetia</taxon>
        <taxon>Spirochaetales</taxon>
        <taxon>Treponemataceae</taxon>
        <taxon>Treponema</taxon>
    </lineage>
</organism>
<comment type="similarity">
    <text evidence="15">Belongs to the TrpF family.</text>
</comment>
<proteinExistence type="inferred from homology"/>
<evidence type="ECO:0000256" key="8">
    <source>
        <dbReference type="ARBA" id="ARBA00022793"/>
    </source>
</evidence>
<protein>
    <recommendedName>
        <fullName evidence="15">N-(5'-phosphoribosyl)anthranilate isomerase</fullName>
        <shortName evidence="15">PRAI</shortName>
        <ecNumber evidence="15">5.3.1.24</ecNumber>
    </recommendedName>
</protein>
<dbReference type="InterPro" id="IPR045186">
    <property type="entry name" value="Indole-3-glycerol_P_synth"/>
</dbReference>
<dbReference type="AlphaFoldDB" id="A0A1H9HQD9"/>
<dbReference type="EMBL" id="FOFU01000007">
    <property type="protein sequence ID" value="SEQ64554.1"/>
    <property type="molecule type" value="Genomic_DNA"/>
</dbReference>
<dbReference type="GO" id="GO:0000162">
    <property type="term" value="P:L-tryptophan biosynthetic process"/>
    <property type="evidence" value="ECO:0007669"/>
    <property type="project" value="UniProtKB-UniRule"/>
</dbReference>
<evidence type="ECO:0000256" key="1">
    <source>
        <dbReference type="ARBA" id="ARBA00001164"/>
    </source>
</evidence>
<keyword evidence="8" id="KW-0210">Decarboxylase</keyword>
<keyword evidence="9 15" id="KW-0822">Tryptophan biosynthesis</keyword>
<dbReference type="EC" id="5.3.1.24" evidence="15"/>
<dbReference type="SUPFAM" id="SSF51366">
    <property type="entry name" value="Ribulose-phoshate binding barrel"/>
    <property type="match status" value="2"/>
</dbReference>
<accession>A0A1H9HQD9</accession>
<keyword evidence="12" id="KW-0456">Lyase</keyword>
<evidence type="ECO:0000256" key="9">
    <source>
        <dbReference type="ARBA" id="ARBA00022822"/>
    </source>
</evidence>
<dbReference type="InterPro" id="IPR013785">
    <property type="entry name" value="Aldolase_TIM"/>
</dbReference>
<dbReference type="CDD" id="cd00331">
    <property type="entry name" value="IGPS"/>
    <property type="match status" value="1"/>
</dbReference>
<evidence type="ECO:0000256" key="3">
    <source>
        <dbReference type="ARBA" id="ARBA00004664"/>
    </source>
</evidence>
<evidence type="ECO:0000259" key="17">
    <source>
        <dbReference type="Pfam" id="PF00697"/>
    </source>
</evidence>
<keyword evidence="19" id="KW-1185">Reference proteome</keyword>
<evidence type="ECO:0000256" key="5">
    <source>
        <dbReference type="ARBA" id="ARBA00007902"/>
    </source>
</evidence>
<dbReference type="PANTHER" id="PTHR22854">
    <property type="entry name" value="TRYPTOPHAN BIOSYNTHESIS PROTEIN"/>
    <property type="match status" value="1"/>
</dbReference>
<evidence type="ECO:0000256" key="11">
    <source>
        <dbReference type="ARBA" id="ARBA00023235"/>
    </source>
</evidence>
<dbReference type="InterPro" id="IPR011060">
    <property type="entry name" value="RibuloseP-bd_barrel"/>
</dbReference>
<dbReference type="InterPro" id="IPR013798">
    <property type="entry name" value="Indole-3-glycerol_P_synth_dom"/>
</dbReference>
<comment type="catalytic activity">
    <reaction evidence="2">
        <text>1-(2-carboxyphenylamino)-1-deoxy-D-ribulose 5-phosphate + H(+) = (1S,2R)-1-C-(indol-3-yl)glycerol 3-phosphate + CO2 + H2O</text>
        <dbReference type="Rhea" id="RHEA:23476"/>
        <dbReference type="ChEBI" id="CHEBI:15377"/>
        <dbReference type="ChEBI" id="CHEBI:15378"/>
        <dbReference type="ChEBI" id="CHEBI:16526"/>
        <dbReference type="ChEBI" id="CHEBI:58613"/>
        <dbReference type="ChEBI" id="CHEBI:58866"/>
        <dbReference type="EC" id="4.1.1.48"/>
    </reaction>
</comment>
<dbReference type="Proteomes" id="UP000182360">
    <property type="component" value="Unassembled WGS sequence"/>
</dbReference>
<gene>
    <name evidence="15" type="primary">trpF</name>
    <name evidence="18" type="ORF">SAMN04487977_107111</name>
</gene>
<comment type="catalytic activity">
    <reaction evidence="1 15">
        <text>N-(5-phospho-beta-D-ribosyl)anthranilate = 1-(2-carboxyphenylamino)-1-deoxy-D-ribulose 5-phosphate</text>
        <dbReference type="Rhea" id="RHEA:21540"/>
        <dbReference type="ChEBI" id="CHEBI:18277"/>
        <dbReference type="ChEBI" id="CHEBI:58613"/>
        <dbReference type="EC" id="5.3.1.24"/>
    </reaction>
</comment>
<dbReference type="Pfam" id="PF00697">
    <property type="entry name" value="PRAI"/>
    <property type="match status" value="1"/>
</dbReference>
<dbReference type="GO" id="GO:0004640">
    <property type="term" value="F:phosphoribosylanthranilate isomerase activity"/>
    <property type="evidence" value="ECO:0007669"/>
    <property type="project" value="UniProtKB-UniRule"/>
</dbReference>
<dbReference type="UniPathway" id="UPA00035">
    <property type="reaction ID" value="UER00042"/>
</dbReference>
<dbReference type="Pfam" id="PF00218">
    <property type="entry name" value="IGPS"/>
    <property type="match status" value="1"/>
</dbReference>
<comment type="similarity">
    <text evidence="5">In the N-terminal section; belongs to the TrpC family.</text>
</comment>
<evidence type="ECO:0000256" key="15">
    <source>
        <dbReference type="HAMAP-Rule" id="MF_00135"/>
    </source>
</evidence>
<dbReference type="InterPro" id="IPR001240">
    <property type="entry name" value="PRAI_dom"/>
</dbReference>
<name>A0A1H9HQD9_9SPIR</name>
<evidence type="ECO:0000313" key="19">
    <source>
        <dbReference type="Proteomes" id="UP000182360"/>
    </source>
</evidence>
<evidence type="ECO:0000256" key="4">
    <source>
        <dbReference type="ARBA" id="ARBA00004696"/>
    </source>
</evidence>
<evidence type="ECO:0000256" key="13">
    <source>
        <dbReference type="ARBA" id="ARBA00023268"/>
    </source>
</evidence>
<keyword evidence="7 15" id="KW-0028">Amino-acid biosynthesis</keyword>
<keyword evidence="10 15" id="KW-0057">Aromatic amino acid biosynthesis</keyword>
<comment type="similarity">
    <text evidence="6">In the C-terminal section; belongs to the TrpF family.</text>
</comment>
<evidence type="ECO:0000256" key="7">
    <source>
        <dbReference type="ARBA" id="ARBA00022605"/>
    </source>
</evidence>
<keyword evidence="11 15" id="KW-0413">Isomerase</keyword>
<keyword evidence="13" id="KW-0511">Multifunctional enzyme</keyword>
<feature type="domain" description="N-(5'phosphoribosyl) anthranilate isomerase (PRAI)" evidence="17">
    <location>
        <begin position="305"/>
        <end position="494"/>
    </location>
</feature>
<evidence type="ECO:0000256" key="14">
    <source>
        <dbReference type="ARBA" id="ARBA00025592"/>
    </source>
</evidence>
<evidence type="ECO:0000256" key="12">
    <source>
        <dbReference type="ARBA" id="ARBA00023239"/>
    </source>
</evidence>
<comment type="pathway">
    <text evidence="3 15">Amino-acid biosynthesis; L-tryptophan biosynthesis; L-tryptophan from chorismate: step 3/5.</text>
</comment>
<dbReference type="PANTHER" id="PTHR22854:SF2">
    <property type="entry name" value="INDOLE-3-GLYCEROL-PHOSPHATE SYNTHASE"/>
    <property type="match status" value="1"/>
</dbReference>
<dbReference type="HAMAP" id="MF_00135">
    <property type="entry name" value="PRAI"/>
    <property type="match status" value="1"/>
</dbReference>
<evidence type="ECO:0000256" key="10">
    <source>
        <dbReference type="ARBA" id="ARBA00023141"/>
    </source>
</evidence>
<dbReference type="InterPro" id="IPR001468">
    <property type="entry name" value="Indole-3-GlycerolPSynthase_CS"/>
</dbReference>
<dbReference type="Gene3D" id="3.20.20.70">
    <property type="entry name" value="Aldolase class I"/>
    <property type="match status" value="2"/>
</dbReference>
<feature type="domain" description="Indole-3-glycerol phosphate synthase" evidence="16">
    <location>
        <begin position="45"/>
        <end position="273"/>
    </location>
</feature>
<comment type="pathway">
    <text evidence="4">Amino-acid biosynthesis; L-tryptophan biosynthesis; L-tryptophan from chorismate: step 4/5.</text>
</comment>
<evidence type="ECO:0000259" key="16">
    <source>
        <dbReference type="Pfam" id="PF00218"/>
    </source>
</evidence>
<evidence type="ECO:0000256" key="2">
    <source>
        <dbReference type="ARBA" id="ARBA00001633"/>
    </source>
</evidence>
<evidence type="ECO:0000256" key="6">
    <source>
        <dbReference type="ARBA" id="ARBA00009847"/>
    </source>
</evidence>
<comment type="function">
    <text evidence="14">Bifunctional enzyme that catalyzes two sequential steps of tryptophan biosynthetic pathway. The first reaction is catalyzed by the isomerase, coded by the TrpF domain; the second reaction is catalyzed by the synthase, coded by the TrpC domain.</text>
</comment>